<evidence type="ECO:0000313" key="3">
    <source>
        <dbReference type="Proteomes" id="UP000186804"/>
    </source>
</evidence>
<protein>
    <submittedName>
        <fullName evidence="2">Uncharacterized protein</fullName>
    </submittedName>
</protein>
<feature type="region of interest" description="Disordered" evidence="1">
    <location>
        <begin position="284"/>
        <end position="370"/>
    </location>
</feature>
<evidence type="ECO:0000256" key="1">
    <source>
        <dbReference type="SAM" id="MobiDB-lite"/>
    </source>
</evidence>
<reference evidence="2 3" key="1">
    <citation type="submission" date="2016-10" db="EMBL/GenBank/DDBJ databases">
        <title>Reductive evolution of mitochondrial metabolism and differential evolution of invasion-related proteins in Cryptosporidium.</title>
        <authorList>
            <person name="Liu S."/>
            <person name="Roellig D.M."/>
            <person name="Guo Y."/>
            <person name="Li N."/>
            <person name="Frace M.A."/>
            <person name="Tang K."/>
            <person name="Zhang L."/>
            <person name="Feng Y."/>
            <person name="Xiao L."/>
        </authorList>
    </citation>
    <scope>NUCLEOTIDE SEQUENCE [LARGE SCALE GENOMIC DNA]</scope>
    <source>
        <strain evidence="2">30847</strain>
    </source>
</reference>
<dbReference type="RefSeq" id="XP_067068896.1">
    <property type="nucleotide sequence ID" value="XM_067212407.1"/>
</dbReference>
<name>A0A1J4MS35_9CRYT</name>
<dbReference type="OrthoDB" id="343040at2759"/>
<dbReference type="VEuPathDB" id="CryptoDB:cand_021770"/>
<gene>
    <name evidence="2" type="ORF">cand_021770</name>
</gene>
<keyword evidence="3" id="KW-1185">Reference proteome</keyword>
<feature type="compositionally biased region" description="Basic and acidic residues" evidence="1">
    <location>
        <begin position="329"/>
        <end position="370"/>
    </location>
</feature>
<feature type="compositionally biased region" description="Basic and acidic residues" evidence="1">
    <location>
        <begin position="30"/>
        <end position="51"/>
    </location>
</feature>
<proteinExistence type="predicted"/>
<dbReference type="AlphaFoldDB" id="A0A1J4MS35"/>
<feature type="compositionally biased region" description="Basic and acidic residues" evidence="1">
    <location>
        <begin position="76"/>
        <end position="94"/>
    </location>
</feature>
<comment type="caution">
    <text evidence="2">The sequence shown here is derived from an EMBL/GenBank/DDBJ whole genome shotgun (WGS) entry which is preliminary data.</text>
</comment>
<dbReference type="GeneID" id="92366361"/>
<dbReference type="Proteomes" id="UP000186804">
    <property type="component" value="Unassembled WGS sequence"/>
</dbReference>
<dbReference type="EMBL" id="LRBS01000046">
    <property type="protein sequence ID" value="OII77050.1"/>
    <property type="molecule type" value="Genomic_DNA"/>
</dbReference>
<feature type="compositionally biased region" description="Basic and acidic residues" evidence="1">
    <location>
        <begin position="293"/>
        <end position="305"/>
    </location>
</feature>
<organism evidence="2 3">
    <name type="scientific">Cryptosporidium andersoni</name>
    <dbReference type="NCBI Taxonomy" id="117008"/>
    <lineage>
        <taxon>Eukaryota</taxon>
        <taxon>Sar</taxon>
        <taxon>Alveolata</taxon>
        <taxon>Apicomplexa</taxon>
        <taxon>Conoidasida</taxon>
        <taxon>Coccidia</taxon>
        <taxon>Eucoccidiorida</taxon>
        <taxon>Eimeriorina</taxon>
        <taxon>Cryptosporidiidae</taxon>
        <taxon>Cryptosporidium</taxon>
    </lineage>
</organism>
<sequence>MTLYNINTNEEMSVGKQLLQTLLMGKVKDTTESDSSLLRDSDNEDYSKTDEASLINKGILGDTKEKYDDNSNPEYVADKNPKNQDMDNDKKDQTKSNNIKTKSKADTKIDIKNKKFDFNIDINTKNLLEDNIEFLKHISDIQQLVNIEKNLESDLEVHGNKVETLRKDISDVENSLEKVYTAIGELEKFLDLCEIEDEHIIDGLHKLVDVFNQGYSLNDDECEKLFVKDCDYGFEGDISKKINNVDKINKVQTKNNIREENLSNSSSDDTNRYLIKGINRYKKSNKSSISYKENNRNSKYPKDEIDNQNSNTEDDNDNKDGDETNYTNNKDKDKDKDKDKVNSKDKDKDKVDNKDKDKDKVNNKDKVNKDKNKINIMKLNEMFENTKLHAINSKYIGNKMRSEKKDGVKTRVKIIKDKIAQFKRSTKK</sequence>
<feature type="region of interest" description="Disordered" evidence="1">
    <location>
        <begin position="30"/>
        <end position="104"/>
    </location>
</feature>
<accession>A0A1J4MS35</accession>
<evidence type="ECO:0000313" key="2">
    <source>
        <dbReference type="EMBL" id="OII77050.1"/>
    </source>
</evidence>